<dbReference type="Pfam" id="PF20112">
    <property type="entry name" value="DUF6502"/>
    <property type="match status" value="1"/>
</dbReference>
<evidence type="ECO:0000313" key="1">
    <source>
        <dbReference type="EMBL" id="SUE41930.1"/>
    </source>
</evidence>
<accession>A0A379N692</accession>
<dbReference type="AlphaFoldDB" id="A0A379N692"/>
<dbReference type="Proteomes" id="UP000254919">
    <property type="component" value="Unassembled WGS sequence"/>
</dbReference>
<proteinExistence type="predicted"/>
<sequence>MPVVPDRAGLPLPDSLTKPLRRLLRPLVRLLIRSGVTFPVLADLLRGLYVEVAGRELLTDPKSRTDSRISLLTGVHRKEIRRLREEGGDLAEVPAVVTLATGIIARWLGQPSHTGPDGQPLPLPRSAPEGVPSFEALVASVTTDVRPRAVLDDWIAQGVVRLDEEDRVHLLATAFLPAPGKEEQLFFFARNLHDHLAAATANVVASGPAPFLDRSVHYDGLSPEVAAVLEAAGRESAQRLLVEINRLALAMLEERGEAVAVAVAGTATRRFNLGVYLYAEDDGNRVEG</sequence>
<dbReference type="InterPro" id="IPR045445">
    <property type="entry name" value="DUF6502"/>
</dbReference>
<gene>
    <name evidence="1" type="ORF">NCTC13291_03542</name>
</gene>
<name>A0A379N692_9PROT</name>
<organism evidence="1 2">
    <name type="scientific">Roseomonas mucosa</name>
    <dbReference type="NCBI Taxonomy" id="207340"/>
    <lineage>
        <taxon>Bacteria</taxon>
        <taxon>Pseudomonadati</taxon>
        <taxon>Pseudomonadota</taxon>
        <taxon>Alphaproteobacteria</taxon>
        <taxon>Acetobacterales</taxon>
        <taxon>Roseomonadaceae</taxon>
        <taxon>Roseomonas</taxon>
    </lineage>
</organism>
<dbReference type="EMBL" id="UGVN01000001">
    <property type="protein sequence ID" value="SUE41930.1"/>
    <property type="molecule type" value="Genomic_DNA"/>
</dbReference>
<dbReference type="RefSeq" id="WP_019460049.1">
    <property type="nucleotide sequence ID" value="NZ_CBCSHT010000035.1"/>
</dbReference>
<protein>
    <submittedName>
        <fullName evidence="1">Uncharacterized protein</fullName>
    </submittedName>
</protein>
<dbReference type="GeneID" id="99634686"/>
<evidence type="ECO:0000313" key="2">
    <source>
        <dbReference type="Proteomes" id="UP000254919"/>
    </source>
</evidence>
<reference evidence="1 2" key="1">
    <citation type="submission" date="2018-06" db="EMBL/GenBank/DDBJ databases">
        <authorList>
            <consortium name="Pathogen Informatics"/>
            <person name="Doyle S."/>
        </authorList>
    </citation>
    <scope>NUCLEOTIDE SEQUENCE [LARGE SCALE GENOMIC DNA]</scope>
    <source>
        <strain evidence="1 2">NCTC13291</strain>
    </source>
</reference>